<protein>
    <recommendedName>
        <fullName evidence="4">Yeast cell wall synthesis Kre9/Knh1-like N-terminal domain-containing protein</fullName>
    </recommendedName>
</protein>
<dbReference type="InterPro" id="IPR018466">
    <property type="entry name" value="Kre9/Knh1-like_N"/>
</dbReference>
<evidence type="ECO:0000313" key="5">
    <source>
        <dbReference type="EMBL" id="RCI05264.1"/>
    </source>
</evidence>
<dbReference type="AlphaFoldDB" id="A0A367KSS8"/>
<name>A0A367KSS8_RHIST</name>
<reference evidence="5 6" key="1">
    <citation type="journal article" date="2018" name="G3 (Bethesda)">
        <title>Phylogenetic and Phylogenomic Definition of Rhizopus Species.</title>
        <authorList>
            <person name="Gryganskyi A.P."/>
            <person name="Golan J."/>
            <person name="Dolatabadi S."/>
            <person name="Mondo S."/>
            <person name="Robb S."/>
            <person name="Idnurm A."/>
            <person name="Muszewska A."/>
            <person name="Steczkiewicz K."/>
            <person name="Masonjones S."/>
            <person name="Liao H.L."/>
            <person name="Gajdeczka M.T."/>
            <person name="Anike F."/>
            <person name="Vuek A."/>
            <person name="Anishchenko I.M."/>
            <person name="Voigt K."/>
            <person name="de Hoog G.S."/>
            <person name="Smith M.E."/>
            <person name="Heitman J."/>
            <person name="Vilgalys R."/>
            <person name="Stajich J.E."/>
        </authorList>
    </citation>
    <scope>NUCLEOTIDE SEQUENCE [LARGE SCALE GENOMIC DNA]</scope>
    <source>
        <strain evidence="5 6">LSU 92-RS-03</strain>
    </source>
</reference>
<dbReference type="EMBL" id="PJQM01000435">
    <property type="protein sequence ID" value="RCI05264.1"/>
    <property type="molecule type" value="Genomic_DNA"/>
</dbReference>
<feature type="compositionally biased region" description="Basic residues" evidence="2">
    <location>
        <begin position="175"/>
        <end position="213"/>
    </location>
</feature>
<feature type="signal peptide" evidence="3">
    <location>
        <begin position="1"/>
        <end position="21"/>
    </location>
</feature>
<dbReference type="Proteomes" id="UP000253551">
    <property type="component" value="Unassembled WGS sequence"/>
</dbReference>
<dbReference type="OrthoDB" id="2278575at2759"/>
<evidence type="ECO:0000256" key="1">
    <source>
        <dbReference type="ARBA" id="ARBA00022729"/>
    </source>
</evidence>
<keyword evidence="6" id="KW-1185">Reference proteome</keyword>
<dbReference type="Pfam" id="PF10342">
    <property type="entry name" value="Kre9_KNH"/>
    <property type="match status" value="1"/>
</dbReference>
<feature type="domain" description="Yeast cell wall synthesis Kre9/Knh1-like N-terminal" evidence="4">
    <location>
        <begin position="28"/>
        <end position="104"/>
    </location>
</feature>
<evidence type="ECO:0000259" key="4">
    <source>
        <dbReference type="Pfam" id="PF10342"/>
    </source>
</evidence>
<dbReference type="InterPro" id="IPR052982">
    <property type="entry name" value="SRP1/TIP1-like"/>
</dbReference>
<proteinExistence type="predicted"/>
<dbReference type="PANTHER" id="PTHR40633:SF1">
    <property type="entry name" value="GPI ANCHORED SERINE-THREONINE RICH PROTEIN (AFU_ORTHOLOGUE AFUA_1G03630)"/>
    <property type="match status" value="1"/>
</dbReference>
<comment type="caution">
    <text evidence="5">The sequence shown here is derived from an EMBL/GenBank/DDBJ whole genome shotgun (WGS) entry which is preliminary data.</text>
</comment>
<sequence length="213" mass="22989">MLTNHSLIFLSLSVALQVVLGSSVKLTNPKSNAVLKAGSTVNIKWHVNDEKTGSIRLQYASGKASSLNVDGVIANNVTASLGSYTWKIPSDIKADKYVIEAGPNAKDLSFAGYVTIKNDLKKTTSTKKASTKKTSTKKTNTVTKKAICVGYPSKKNSKERVRCHSVPEASAASVKKGKKKITTRSSKKSKKTSTKKTTKKAKKTTHKKTTTKK</sequence>
<gene>
    <name evidence="5" type="ORF">CU098_013458</name>
</gene>
<dbReference type="STRING" id="4846.A0A367KSS8"/>
<accession>A0A367KSS8</accession>
<dbReference type="PANTHER" id="PTHR40633">
    <property type="entry name" value="MATRIX PROTEIN, PUTATIVE (AFU_ORTHOLOGUE AFUA_8G05410)-RELATED"/>
    <property type="match status" value="1"/>
</dbReference>
<feature type="region of interest" description="Disordered" evidence="2">
    <location>
        <begin position="156"/>
        <end position="213"/>
    </location>
</feature>
<organism evidence="5 6">
    <name type="scientific">Rhizopus stolonifer</name>
    <name type="common">Rhizopus nigricans</name>
    <dbReference type="NCBI Taxonomy" id="4846"/>
    <lineage>
        <taxon>Eukaryota</taxon>
        <taxon>Fungi</taxon>
        <taxon>Fungi incertae sedis</taxon>
        <taxon>Mucoromycota</taxon>
        <taxon>Mucoromycotina</taxon>
        <taxon>Mucoromycetes</taxon>
        <taxon>Mucorales</taxon>
        <taxon>Mucorineae</taxon>
        <taxon>Rhizopodaceae</taxon>
        <taxon>Rhizopus</taxon>
    </lineage>
</organism>
<evidence type="ECO:0000256" key="3">
    <source>
        <dbReference type="SAM" id="SignalP"/>
    </source>
</evidence>
<keyword evidence="1 3" id="KW-0732">Signal</keyword>
<evidence type="ECO:0000313" key="6">
    <source>
        <dbReference type="Proteomes" id="UP000253551"/>
    </source>
</evidence>
<feature type="chain" id="PRO_5016844926" description="Yeast cell wall synthesis Kre9/Knh1-like N-terminal domain-containing protein" evidence="3">
    <location>
        <begin position="22"/>
        <end position="213"/>
    </location>
</feature>
<evidence type="ECO:0000256" key="2">
    <source>
        <dbReference type="SAM" id="MobiDB-lite"/>
    </source>
</evidence>